<evidence type="ECO:0000313" key="3">
    <source>
        <dbReference type="EMBL" id="GAF46901.1"/>
    </source>
</evidence>
<keyword evidence="1" id="KW-1133">Transmembrane helix</keyword>
<evidence type="ECO:0000256" key="1">
    <source>
        <dbReference type="SAM" id="Phobius"/>
    </source>
</evidence>
<keyword evidence="1" id="KW-0472">Membrane</keyword>
<gene>
    <name evidence="3" type="ORF">RW1_035_00440</name>
</gene>
<feature type="transmembrane region" description="Helical" evidence="1">
    <location>
        <begin position="78"/>
        <end position="97"/>
    </location>
</feature>
<organism evidence="3 4">
    <name type="scientific">Rhodococcus wratislaviensis NBRC 100605</name>
    <dbReference type="NCBI Taxonomy" id="1219028"/>
    <lineage>
        <taxon>Bacteria</taxon>
        <taxon>Bacillati</taxon>
        <taxon>Actinomycetota</taxon>
        <taxon>Actinomycetes</taxon>
        <taxon>Mycobacteriales</taxon>
        <taxon>Nocardiaceae</taxon>
        <taxon>Rhodococcus</taxon>
    </lineage>
</organism>
<name>X0Q7V1_RHOWR</name>
<dbReference type="RefSeq" id="WP_052033333.1">
    <property type="nucleotide sequence ID" value="NZ_BAWF01000035.1"/>
</dbReference>
<accession>X0Q7V1</accession>
<keyword evidence="2" id="KW-0732">Signal</keyword>
<evidence type="ECO:0000256" key="2">
    <source>
        <dbReference type="SAM" id="SignalP"/>
    </source>
</evidence>
<protein>
    <recommendedName>
        <fullName evidence="5">Vitamin K epoxide reductase domain-containing protein</fullName>
    </recommendedName>
</protein>
<reference evidence="3 4" key="1">
    <citation type="submission" date="2014-02" db="EMBL/GenBank/DDBJ databases">
        <title>Whole genome shotgun sequence of Rhodococcus wratislaviensis NBRC 100605.</title>
        <authorList>
            <person name="Hosoyama A."/>
            <person name="Tsuchikane K."/>
            <person name="Yoshida I."/>
            <person name="Ohji S."/>
            <person name="Ichikawa N."/>
            <person name="Yamazoe A."/>
            <person name="Fujita N."/>
        </authorList>
    </citation>
    <scope>NUCLEOTIDE SEQUENCE [LARGE SCALE GENOMIC DNA]</scope>
    <source>
        <strain evidence="3 4">NBRC 100605</strain>
    </source>
</reference>
<feature type="transmembrane region" description="Helical" evidence="1">
    <location>
        <begin position="53"/>
        <end position="71"/>
    </location>
</feature>
<feature type="signal peptide" evidence="2">
    <location>
        <begin position="1"/>
        <end position="22"/>
    </location>
</feature>
<comment type="caution">
    <text evidence="3">The sequence shown here is derived from an EMBL/GenBank/DDBJ whole genome shotgun (WGS) entry which is preliminary data.</text>
</comment>
<sequence>MMRLRIAWLLLAAFACAMSVFVASEPMLQFTSCEIASGGPACEESILTHYGRGFLIVLAVPALLCLVPAVVPVRGVAWAIAVTLFLGFLAVFTPFYLPVAVLGLTLAALHDRLAGSARQRQRDPAETSINFTAQ</sequence>
<proteinExistence type="predicted"/>
<keyword evidence="4" id="KW-1185">Reference proteome</keyword>
<evidence type="ECO:0008006" key="5">
    <source>
        <dbReference type="Google" id="ProtNLM"/>
    </source>
</evidence>
<dbReference type="AlphaFoldDB" id="X0Q7V1"/>
<dbReference type="EMBL" id="BAWF01000035">
    <property type="protein sequence ID" value="GAF46901.1"/>
    <property type="molecule type" value="Genomic_DNA"/>
</dbReference>
<evidence type="ECO:0000313" key="4">
    <source>
        <dbReference type="Proteomes" id="UP000019491"/>
    </source>
</evidence>
<dbReference type="PROSITE" id="PS51257">
    <property type="entry name" value="PROKAR_LIPOPROTEIN"/>
    <property type="match status" value="1"/>
</dbReference>
<dbReference type="Proteomes" id="UP000019491">
    <property type="component" value="Unassembled WGS sequence"/>
</dbReference>
<feature type="chain" id="PRO_5004946883" description="Vitamin K epoxide reductase domain-containing protein" evidence="2">
    <location>
        <begin position="23"/>
        <end position="134"/>
    </location>
</feature>
<keyword evidence="1" id="KW-0812">Transmembrane</keyword>